<dbReference type="Proteomes" id="UP000215086">
    <property type="component" value="Chromosome"/>
</dbReference>
<gene>
    <name evidence="1" type="ORF">THTE_3253</name>
</gene>
<organism evidence="1 2">
    <name type="scientific">Thermogutta terrifontis</name>
    <dbReference type="NCBI Taxonomy" id="1331910"/>
    <lineage>
        <taxon>Bacteria</taxon>
        <taxon>Pseudomonadati</taxon>
        <taxon>Planctomycetota</taxon>
        <taxon>Planctomycetia</taxon>
        <taxon>Pirellulales</taxon>
        <taxon>Thermoguttaceae</taxon>
        <taxon>Thermogutta</taxon>
    </lineage>
</organism>
<reference evidence="1 2" key="1">
    <citation type="journal article" name="Front. Microbiol.">
        <title>Sugar Metabolism of the First Thermophilic Planctomycete Thermogutta terrifontis: Comparative Genomic and Transcriptomic Approaches.</title>
        <authorList>
            <person name="Elcheninov A.G."/>
            <person name="Menzel P."/>
            <person name="Gudbergsdottir S.R."/>
            <person name="Slesarev A.I."/>
            <person name="Kadnikov V.V."/>
            <person name="Krogh A."/>
            <person name="Bonch-Osmolovskaya E.A."/>
            <person name="Peng X."/>
            <person name="Kublanov I.V."/>
        </authorList>
    </citation>
    <scope>NUCLEOTIDE SEQUENCE [LARGE SCALE GENOMIC DNA]</scope>
    <source>
        <strain evidence="1 2">R1</strain>
    </source>
</reference>
<protein>
    <submittedName>
        <fullName evidence="1">Polysaccharide deacetylase</fullName>
    </submittedName>
</protein>
<sequence length="152" mass="17098">MTGQPVRALSVPFGHREHVTPWVILAARRAGYDIVCSAYGRYNLPFRHRFHILRFAGDNCLWRLRNRLTIDPRLLHRTLREYLPSDAALDVDAVVEPRPREPARGVTESFSSGSLPILSLGEDLQILSWHETNGESATTALTPLDIIADSQS</sequence>
<proteinExistence type="predicted"/>
<keyword evidence="2" id="KW-1185">Reference proteome</keyword>
<dbReference type="KEGG" id="ttf:THTE_3253"/>
<dbReference type="EMBL" id="CP018477">
    <property type="protein sequence ID" value="ASV75855.1"/>
    <property type="molecule type" value="Genomic_DNA"/>
</dbReference>
<accession>A0A286RIQ8</accession>
<name>A0A286RIQ8_9BACT</name>
<evidence type="ECO:0000313" key="2">
    <source>
        <dbReference type="Proteomes" id="UP000215086"/>
    </source>
</evidence>
<evidence type="ECO:0000313" key="1">
    <source>
        <dbReference type="EMBL" id="ASV75855.1"/>
    </source>
</evidence>
<dbReference type="AlphaFoldDB" id="A0A286RIQ8"/>